<gene>
    <name evidence="1" type="ORF">HD556DRAFT_1311416</name>
</gene>
<protein>
    <submittedName>
        <fullName evidence="1">Uncharacterized protein</fullName>
    </submittedName>
</protein>
<evidence type="ECO:0000313" key="1">
    <source>
        <dbReference type="EMBL" id="KAG1789466.1"/>
    </source>
</evidence>
<dbReference type="EMBL" id="JABBWE010000059">
    <property type="protein sequence ID" value="KAG1789466.1"/>
    <property type="molecule type" value="Genomic_DNA"/>
</dbReference>
<keyword evidence="2" id="KW-1185">Reference proteome</keyword>
<reference evidence="1" key="1">
    <citation type="journal article" date="2020" name="New Phytol.">
        <title>Comparative genomics reveals dynamic genome evolution in host specialist ectomycorrhizal fungi.</title>
        <authorList>
            <person name="Lofgren L.A."/>
            <person name="Nguyen N.H."/>
            <person name="Vilgalys R."/>
            <person name="Ruytinx J."/>
            <person name="Liao H.L."/>
            <person name="Branco S."/>
            <person name="Kuo A."/>
            <person name="LaButti K."/>
            <person name="Lipzen A."/>
            <person name="Andreopoulos W."/>
            <person name="Pangilinan J."/>
            <person name="Riley R."/>
            <person name="Hundley H."/>
            <person name="Na H."/>
            <person name="Barry K."/>
            <person name="Grigoriev I.V."/>
            <person name="Stajich J.E."/>
            <person name="Kennedy P.G."/>
        </authorList>
    </citation>
    <scope>NUCLEOTIDE SEQUENCE</scope>
    <source>
        <strain evidence="1">S12</strain>
    </source>
</reference>
<accession>A0A9P7AH65</accession>
<organism evidence="1 2">
    <name type="scientific">Suillus plorans</name>
    <dbReference type="NCBI Taxonomy" id="116603"/>
    <lineage>
        <taxon>Eukaryota</taxon>
        <taxon>Fungi</taxon>
        <taxon>Dikarya</taxon>
        <taxon>Basidiomycota</taxon>
        <taxon>Agaricomycotina</taxon>
        <taxon>Agaricomycetes</taxon>
        <taxon>Agaricomycetidae</taxon>
        <taxon>Boletales</taxon>
        <taxon>Suillineae</taxon>
        <taxon>Suillaceae</taxon>
        <taxon>Suillus</taxon>
    </lineage>
</organism>
<dbReference type="GeneID" id="64594301"/>
<dbReference type="OrthoDB" id="2720314at2759"/>
<dbReference type="RefSeq" id="XP_041156538.1">
    <property type="nucleotide sequence ID" value="XM_041300537.1"/>
</dbReference>
<name>A0A9P7AH65_9AGAM</name>
<proteinExistence type="predicted"/>
<dbReference type="Proteomes" id="UP000719766">
    <property type="component" value="Unassembled WGS sequence"/>
</dbReference>
<evidence type="ECO:0000313" key="2">
    <source>
        <dbReference type="Proteomes" id="UP000719766"/>
    </source>
</evidence>
<sequence>MSAKIAGLDWQHVYNDFLKLKNSLDYEEFEEKEGSNEPTLGQLVDEMLHLLESKLPKSLTFSDMTMEDLTKLKITCTGFIRLKPNLAERITATTALGQNELWSSVYLSRHLHFLGGHISKTEANARAWIEAFLFRASAMLPSNTCMVLNMKQDVPATIVSLSRLSTLSGIVDYTAIVASQHNANFYVKSMGLYEMKTNMPRSFFVMDAKLCNPSDDVPQAVYKMFAYGKFLEQKVIRGALVNGSDWIFILMTLNDNYDGASYKQSVALSMDPYHTPDDQLVNPELWSDLIAAILAHWIENSFADLGSDDWFESSL</sequence>
<dbReference type="AlphaFoldDB" id="A0A9P7AH65"/>
<comment type="caution">
    <text evidence="1">The sequence shown here is derived from an EMBL/GenBank/DDBJ whole genome shotgun (WGS) entry which is preliminary data.</text>
</comment>